<dbReference type="InterPro" id="IPR004875">
    <property type="entry name" value="DDE_SF_endonuclease_dom"/>
</dbReference>
<evidence type="ECO:0000313" key="3">
    <source>
        <dbReference type="EMBL" id="KAI1701549.1"/>
    </source>
</evidence>
<reference evidence="3" key="1">
    <citation type="submission" date="2022-01" db="EMBL/GenBank/DDBJ databases">
        <title>Genome Sequence Resource for Two Populations of Ditylenchus destructor, the Migratory Endoparasitic Phytonematode.</title>
        <authorList>
            <person name="Zhang H."/>
            <person name="Lin R."/>
            <person name="Xie B."/>
        </authorList>
    </citation>
    <scope>NUCLEOTIDE SEQUENCE</scope>
    <source>
        <strain evidence="3">BazhouSP</strain>
    </source>
</reference>
<gene>
    <name evidence="3" type="ORF">DdX_16024</name>
</gene>
<protein>
    <submittedName>
        <fullName evidence="3">Pogo transposable element with KRAB domain</fullName>
    </submittedName>
</protein>
<dbReference type="InterPro" id="IPR009057">
    <property type="entry name" value="Homeodomain-like_sf"/>
</dbReference>
<dbReference type="AlphaFoldDB" id="A0AAD4MR30"/>
<sequence length="257" mass="29019">MDDHEIWLFNDSTAVIDRERAIQDEEEENAARASQSCMDIAAETPAIPARESRSLEAAGTSKAPRKAYTIARKLEVIDFVRKNSVHSAAKKYNLDRNTIRPWVDNEKQLRITDYGTIFAADETAVFLDPTYGKCIDQKGAKEVIVVSTGHEKSRITVMLTATSDGRKCLPYVLLPRKRPDKKIVEKFEGKLNLAWSGRAWFNDEWTAQYLEATIGPKMFSNRLLVWDSFRCHVSAQTKATLKQLGLHTAVSKKLSAQ</sequence>
<evidence type="ECO:0000313" key="4">
    <source>
        <dbReference type="Proteomes" id="UP001201812"/>
    </source>
</evidence>
<dbReference type="Gene3D" id="1.10.10.60">
    <property type="entry name" value="Homeodomain-like"/>
    <property type="match status" value="1"/>
</dbReference>
<name>A0AAD4MR30_9BILA</name>
<comment type="subcellular location">
    <subcellularLocation>
        <location evidence="1">Nucleus</location>
    </subcellularLocation>
</comment>
<proteinExistence type="predicted"/>
<keyword evidence="4" id="KW-1185">Reference proteome</keyword>
<evidence type="ECO:0000256" key="1">
    <source>
        <dbReference type="ARBA" id="ARBA00004123"/>
    </source>
</evidence>
<dbReference type="EMBL" id="JAKKPZ010000116">
    <property type="protein sequence ID" value="KAI1701549.1"/>
    <property type="molecule type" value="Genomic_DNA"/>
</dbReference>
<evidence type="ECO:0000259" key="2">
    <source>
        <dbReference type="Pfam" id="PF03184"/>
    </source>
</evidence>
<accession>A0AAD4MR30</accession>
<dbReference type="SUPFAM" id="SSF46689">
    <property type="entry name" value="Homeodomain-like"/>
    <property type="match status" value="1"/>
</dbReference>
<dbReference type="Pfam" id="PF03184">
    <property type="entry name" value="DDE_1"/>
    <property type="match status" value="1"/>
</dbReference>
<dbReference type="Proteomes" id="UP001201812">
    <property type="component" value="Unassembled WGS sequence"/>
</dbReference>
<organism evidence="3 4">
    <name type="scientific">Ditylenchus destructor</name>
    <dbReference type="NCBI Taxonomy" id="166010"/>
    <lineage>
        <taxon>Eukaryota</taxon>
        <taxon>Metazoa</taxon>
        <taxon>Ecdysozoa</taxon>
        <taxon>Nematoda</taxon>
        <taxon>Chromadorea</taxon>
        <taxon>Rhabditida</taxon>
        <taxon>Tylenchina</taxon>
        <taxon>Tylenchomorpha</taxon>
        <taxon>Sphaerularioidea</taxon>
        <taxon>Anguinidae</taxon>
        <taxon>Anguininae</taxon>
        <taxon>Ditylenchus</taxon>
    </lineage>
</organism>
<dbReference type="GO" id="GO:0005634">
    <property type="term" value="C:nucleus"/>
    <property type="evidence" value="ECO:0007669"/>
    <property type="project" value="UniProtKB-SubCell"/>
</dbReference>
<feature type="domain" description="DDE-1" evidence="2">
    <location>
        <begin position="152"/>
        <end position="237"/>
    </location>
</feature>
<dbReference type="GO" id="GO:0003676">
    <property type="term" value="F:nucleic acid binding"/>
    <property type="evidence" value="ECO:0007669"/>
    <property type="project" value="InterPro"/>
</dbReference>
<comment type="caution">
    <text evidence="3">The sequence shown here is derived from an EMBL/GenBank/DDBJ whole genome shotgun (WGS) entry which is preliminary data.</text>
</comment>